<name>A0A9N8ZB81_9GLOM</name>
<comment type="caution">
    <text evidence="2">The sequence shown here is derived from an EMBL/GenBank/DDBJ whole genome shotgun (WGS) entry which is preliminary data.</text>
</comment>
<evidence type="ECO:0000313" key="3">
    <source>
        <dbReference type="Proteomes" id="UP000789508"/>
    </source>
</evidence>
<feature type="region of interest" description="Disordered" evidence="1">
    <location>
        <begin position="1"/>
        <end position="20"/>
    </location>
</feature>
<proteinExistence type="predicted"/>
<dbReference type="Proteomes" id="UP000789508">
    <property type="component" value="Unassembled WGS sequence"/>
</dbReference>
<reference evidence="2" key="1">
    <citation type="submission" date="2021-06" db="EMBL/GenBank/DDBJ databases">
        <authorList>
            <person name="Kallberg Y."/>
            <person name="Tangrot J."/>
            <person name="Rosling A."/>
        </authorList>
    </citation>
    <scope>NUCLEOTIDE SEQUENCE</scope>
    <source>
        <strain evidence="2">FL130A</strain>
    </source>
</reference>
<dbReference type="AlphaFoldDB" id="A0A9N8ZB81"/>
<dbReference type="EMBL" id="CAJVPS010000380">
    <property type="protein sequence ID" value="CAG8481832.1"/>
    <property type="molecule type" value="Genomic_DNA"/>
</dbReference>
<keyword evidence="3" id="KW-1185">Reference proteome</keyword>
<evidence type="ECO:0000313" key="2">
    <source>
        <dbReference type="EMBL" id="CAG8481832.1"/>
    </source>
</evidence>
<protein>
    <submittedName>
        <fullName evidence="2">9839_t:CDS:1</fullName>
    </submittedName>
</protein>
<gene>
    <name evidence="2" type="ORF">ALEPTO_LOCUS2527</name>
</gene>
<organism evidence="2 3">
    <name type="scientific">Ambispora leptoticha</name>
    <dbReference type="NCBI Taxonomy" id="144679"/>
    <lineage>
        <taxon>Eukaryota</taxon>
        <taxon>Fungi</taxon>
        <taxon>Fungi incertae sedis</taxon>
        <taxon>Mucoromycota</taxon>
        <taxon>Glomeromycotina</taxon>
        <taxon>Glomeromycetes</taxon>
        <taxon>Archaeosporales</taxon>
        <taxon>Ambisporaceae</taxon>
        <taxon>Ambispora</taxon>
    </lineage>
</organism>
<sequence length="79" mass="9054">MHPVRRPTIQNPPINDNERHPVYWIGPNLNNSPRPMYGPRLRSTCPCPADVNSRPPSITGQRPYPQAKRHIVAQMGRFC</sequence>
<accession>A0A9N8ZB81</accession>
<evidence type="ECO:0000256" key="1">
    <source>
        <dbReference type="SAM" id="MobiDB-lite"/>
    </source>
</evidence>